<organism evidence="14 15">
    <name type="scientific">Megasphaera paucivorans</name>
    <dbReference type="NCBI Taxonomy" id="349095"/>
    <lineage>
        <taxon>Bacteria</taxon>
        <taxon>Bacillati</taxon>
        <taxon>Bacillota</taxon>
        <taxon>Negativicutes</taxon>
        <taxon>Veillonellales</taxon>
        <taxon>Veillonellaceae</taxon>
        <taxon>Megasphaera</taxon>
    </lineage>
</organism>
<dbReference type="AlphaFoldDB" id="A0A1G9XQB3"/>
<dbReference type="SUPFAM" id="SSF54862">
    <property type="entry name" value="4Fe-4S ferredoxins"/>
    <property type="match status" value="1"/>
</dbReference>
<keyword evidence="15" id="KW-1185">Reference proteome</keyword>
<evidence type="ECO:0000256" key="6">
    <source>
        <dbReference type="ARBA" id="ARBA00022827"/>
    </source>
</evidence>
<feature type="domain" description="Rhodanese" evidence="12">
    <location>
        <begin position="462"/>
        <end position="551"/>
    </location>
</feature>
<dbReference type="SUPFAM" id="SSF55424">
    <property type="entry name" value="FAD/NAD-linked reductases, dimerisation (C-terminal) domain"/>
    <property type="match status" value="1"/>
</dbReference>
<dbReference type="Gene3D" id="3.30.413.10">
    <property type="entry name" value="Sulfite Reductase Hemoprotein, domain 1"/>
    <property type="match status" value="2"/>
</dbReference>
<evidence type="ECO:0000256" key="7">
    <source>
        <dbReference type="ARBA" id="ARBA00023002"/>
    </source>
</evidence>
<evidence type="ECO:0000256" key="3">
    <source>
        <dbReference type="ARBA" id="ARBA00022630"/>
    </source>
</evidence>
<reference evidence="14 15" key="1">
    <citation type="submission" date="2016-10" db="EMBL/GenBank/DDBJ databases">
        <authorList>
            <person name="de Groot N.N."/>
        </authorList>
    </citation>
    <scope>NUCLEOTIDE SEQUENCE [LARGE SCALE GENOMIC DNA]</scope>
    <source>
        <strain evidence="14 15">DSM 16981</strain>
    </source>
</reference>
<dbReference type="InterPro" id="IPR050260">
    <property type="entry name" value="FAD-bd_OxRdtase"/>
</dbReference>
<keyword evidence="8" id="KW-0408">Iron</keyword>
<comment type="similarity">
    <text evidence="2">Belongs to the class-III pyridine nucleotide-disulfide oxidoreductase family.</text>
</comment>
<dbReference type="InterPro" id="IPR036873">
    <property type="entry name" value="Rhodanese-like_dom_sf"/>
</dbReference>
<dbReference type="EMBL" id="FNHQ01000019">
    <property type="protein sequence ID" value="SDM98948.1"/>
    <property type="molecule type" value="Genomic_DNA"/>
</dbReference>
<dbReference type="InterPro" id="IPR001763">
    <property type="entry name" value="Rhodanese-like_dom"/>
</dbReference>
<dbReference type="CDD" id="cd00158">
    <property type="entry name" value="RHOD"/>
    <property type="match status" value="1"/>
</dbReference>
<feature type="domain" description="4Fe-4S ferredoxin-type" evidence="13">
    <location>
        <begin position="739"/>
        <end position="768"/>
    </location>
</feature>
<evidence type="ECO:0000256" key="8">
    <source>
        <dbReference type="ARBA" id="ARBA00023004"/>
    </source>
</evidence>
<dbReference type="GO" id="GO:0020037">
    <property type="term" value="F:heme binding"/>
    <property type="evidence" value="ECO:0007669"/>
    <property type="project" value="InterPro"/>
</dbReference>
<dbReference type="InterPro" id="IPR045854">
    <property type="entry name" value="NO2/SO3_Rdtase_4Fe4S_sf"/>
</dbReference>
<dbReference type="Pfam" id="PF03460">
    <property type="entry name" value="NIR_SIR_ferr"/>
    <property type="match status" value="1"/>
</dbReference>
<dbReference type="InterPro" id="IPR016156">
    <property type="entry name" value="FAD/NAD-linked_Rdtase_dimer_sf"/>
</dbReference>
<dbReference type="PRINTS" id="PR00411">
    <property type="entry name" value="PNDRDTASEI"/>
</dbReference>
<dbReference type="PROSITE" id="PS51379">
    <property type="entry name" value="4FE4S_FER_2"/>
    <property type="match status" value="2"/>
</dbReference>
<dbReference type="InterPro" id="IPR005117">
    <property type="entry name" value="NiRdtase/SiRdtase_haem-b_fer"/>
</dbReference>
<dbReference type="SUPFAM" id="SSF56014">
    <property type="entry name" value="Nitrite and sulphite reductase 4Fe-4S domain-like"/>
    <property type="match status" value="1"/>
</dbReference>
<feature type="domain" description="4Fe-4S ferredoxin-type" evidence="13">
    <location>
        <begin position="707"/>
        <end position="738"/>
    </location>
</feature>
<dbReference type="SUPFAM" id="SSF55124">
    <property type="entry name" value="Nitrite/Sulfite reductase N-terminal domain-like"/>
    <property type="match status" value="1"/>
</dbReference>
<dbReference type="STRING" id="349095.SAMN05660299_01893"/>
<keyword evidence="6" id="KW-0274">FAD</keyword>
<dbReference type="OrthoDB" id="9800167at2"/>
<name>A0A1G9XQB3_9FIRM</name>
<dbReference type="InterPro" id="IPR006067">
    <property type="entry name" value="NO2/SO3_Rdtase_4Fe4S_dom"/>
</dbReference>
<dbReference type="PANTHER" id="PTHR43429">
    <property type="entry name" value="PYRIDINE NUCLEOTIDE-DISULFIDE OXIDOREDUCTASE DOMAIN-CONTAINING"/>
    <property type="match status" value="1"/>
</dbReference>
<evidence type="ECO:0000256" key="4">
    <source>
        <dbReference type="ARBA" id="ARBA00022714"/>
    </source>
</evidence>
<dbReference type="PROSITE" id="PS50206">
    <property type="entry name" value="RHODANESE_3"/>
    <property type="match status" value="1"/>
</dbReference>
<evidence type="ECO:0000259" key="12">
    <source>
        <dbReference type="PROSITE" id="PS50206"/>
    </source>
</evidence>
<dbReference type="Proteomes" id="UP000199309">
    <property type="component" value="Unassembled WGS sequence"/>
</dbReference>
<dbReference type="PANTHER" id="PTHR43429:SF1">
    <property type="entry name" value="NAD(P)H SULFUR OXIDOREDUCTASE (COA-DEPENDENT)"/>
    <property type="match status" value="1"/>
</dbReference>
<evidence type="ECO:0000256" key="11">
    <source>
        <dbReference type="ARBA" id="ARBA00034078"/>
    </source>
</evidence>
<evidence type="ECO:0000256" key="1">
    <source>
        <dbReference type="ARBA" id="ARBA00001974"/>
    </source>
</evidence>
<keyword evidence="7" id="KW-0560">Oxidoreductase</keyword>
<sequence length="860" mass="93335">MKRVLVIGGVAAGTKTAAKFKRLDQQAEVILLSKGQDISYAGCGLPYYIGGVINSYNELIVNTPQKYTALTGVTVYTGWEAIVVDVENKVVTAQSQEGIKQFFYDQLVIATGASASVPSIAGTDMPGFFTLRTPTDAAQILDYIEKQNVQQAIVIGAGFIGLEVAENLLARHIQVRVVEALPQIMANVFDSDMALLVQRHLQENGIQILTGVKASAMVGEKVVQGLQTDAGVLAAQLVISAAGVRPNTDFLKNTGIAMVKGTILVDETLQTNVPDIYAVGDCAMVSNRLTGQAQWSPMGSSANMEGRVLAQILHDGQVHYPGVLGTGVIKLPLLNCGRTGLTEEAAVKAGFQACTTTMVMDDKPHYYPGSASFIIKLIADKNTRKILGMQVIGVGAVDKITDIAVTAISMGVALDTLECLDLAYAPPFSTAISPFVQAVHILQNKINGLYHSLTPSEYKSGKAKDYEIIDVSIQPAIPGARYINLTDVTGPIAEIPLDKKILLVCMKGKRSYLLQTRLRAYGYTHTLALEGGLAVNDVKISFTGRGIPEEEIKRVKGLGFLRDKTTPDCFNARVITRNGKITAAESYAITKAAELYGNGQIAMTTRLTIEIQHVPYVNIEPLCNFLAKAGLDTGGTGSKVRPIVSCKGTTCQYGLIDPFSLSEKIHERFYKGYHDVLLPHKFKIAVGGCPNNCVKPDLNDLGIVGQRVPLLDKTQCKGCKKCIPRDTCPIHILQCDEAGKILLDTTRCNHCGRCIETCSFHVFDGYMEGYKIYIGGRWGKQIKHGIPMEKIFATEEEVLETIEKAILLFREQGITGERFADTITRLGFENVQKQLLTNSLLQRKTENLQARVHLKGGATC</sequence>
<dbReference type="PRINTS" id="PR00368">
    <property type="entry name" value="FADPNR"/>
</dbReference>
<keyword evidence="9" id="KW-0411">Iron-sulfur</keyword>
<dbReference type="Pfam" id="PF02852">
    <property type="entry name" value="Pyr_redox_dim"/>
    <property type="match status" value="1"/>
</dbReference>
<evidence type="ECO:0000256" key="2">
    <source>
        <dbReference type="ARBA" id="ARBA00009130"/>
    </source>
</evidence>
<evidence type="ECO:0000259" key="13">
    <source>
        <dbReference type="PROSITE" id="PS51379"/>
    </source>
</evidence>
<dbReference type="InterPro" id="IPR036136">
    <property type="entry name" value="Nit/Sulf_reduc_fer-like_dom_sf"/>
</dbReference>
<evidence type="ECO:0000256" key="10">
    <source>
        <dbReference type="ARBA" id="ARBA00023284"/>
    </source>
</evidence>
<dbReference type="Pfam" id="PF01077">
    <property type="entry name" value="NIR_SIR"/>
    <property type="match status" value="1"/>
</dbReference>
<keyword evidence="4" id="KW-0001">2Fe-2S</keyword>
<dbReference type="InterPro" id="IPR036188">
    <property type="entry name" value="FAD/NAD-bd_sf"/>
</dbReference>
<proteinExistence type="inferred from homology"/>
<dbReference type="GO" id="GO:0051537">
    <property type="term" value="F:2 iron, 2 sulfur cluster binding"/>
    <property type="evidence" value="ECO:0007669"/>
    <property type="project" value="UniProtKB-KW"/>
</dbReference>
<dbReference type="SUPFAM" id="SSF52821">
    <property type="entry name" value="Rhodanese/Cell cycle control phosphatase"/>
    <property type="match status" value="1"/>
</dbReference>
<dbReference type="Gene3D" id="3.50.50.60">
    <property type="entry name" value="FAD/NAD(P)-binding domain"/>
    <property type="match status" value="2"/>
</dbReference>
<keyword evidence="5" id="KW-0479">Metal-binding</keyword>
<protein>
    <submittedName>
        <fullName evidence="14">NADPH-dependent 2,4-dienoyl-CoA reductase, sulfur reductase</fullName>
    </submittedName>
</protein>
<keyword evidence="3" id="KW-0285">Flavoprotein</keyword>
<keyword evidence="10" id="KW-0676">Redox-active center</keyword>
<dbReference type="GO" id="GO:0046872">
    <property type="term" value="F:metal ion binding"/>
    <property type="evidence" value="ECO:0007669"/>
    <property type="project" value="UniProtKB-KW"/>
</dbReference>
<dbReference type="InterPro" id="IPR023753">
    <property type="entry name" value="FAD/NAD-binding_dom"/>
</dbReference>
<evidence type="ECO:0000256" key="5">
    <source>
        <dbReference type="ARBA" id="ARBA00022723"/>
    </source>
</evidence>
<accession>A0A1G9XQB3</accession>
<evidence type="ECO:0000313" key="14">
    <source>
        <dbReference type="EMBL" id="SDM98948.1"/>
    </source>
</evidence>
<dbReference type="SUPFAM" id="SSF51905">
    <property type="entry name" value="FAD/NAD(P)-binding domain"/>
    <property type="match status" value="2"/>
</dbReference>
<dbReference type="InterPro" id="IPR017896">
    <property type="entry name" value="4Fe4S_Fe-S-bd"/>
</dbReference>
<dbReference type="Gene3D" id="3.40.250.10">
    <property type="entry name" value="Rhodanese-like domain"/>
    <property type="match status" value="1"/>
</dbReference>
<dbReference type="GO" id="GO:0016491">
    <property type="term" value="F:oxidoreductase activity"/>
    <property type="evidence" value="ECO:0007669"/>
    <property type="project" value="UniProtKB-KW"/>
</dbReference>
<dbReference type="RefSeq" id="WP_091651066.1">
    <property type="nucleotide sequence ID" value="NZ_FNHQ01000019.1"/>
</dbReference>
<dbReference type="InterPro" id="IPR004099">
    <property type="entry name" value="Pyr_nucl-diS_OxRdtase_dimer"/>
</dbReference>
<comment type="cofactor">
    <cofactor evidence="1">
        <name>FAD</name>
        <dbReference type="ChEBI" id="CHEBI:57692"/>
    </cofactor>
</comment>
<gene>
    <name evidence="14" type="ORF">SAMN05660299_01893</name>
</gene>
<dbReference type="Pfam" id="PF00581">
    <property type="entry name" value="Rhodanese"/>
    <property type="match status" value="1"/>
</dbReference>
<dbReference type="Pfam" id="PF07992">
    <property type="entry name" value="Pyr_redox_2"/>
    <property type="match status" value="1"/>
</dbReference>
<evidence type="ECO:0000313" key="15">
    <source>
        <dbReference type="Proteomes" id="UP000199309"/>
    </source>
</evidence>
<evidence type="ECO:0000256" key="9">
    <source>
        <dbReference type="ARBA" id="ARBA00023014"/>
    </source>
</evidence>
<comment type="cofactor">
    <cofactor evidence="11">
        <name>[2Fe-2S] cluster</name>
        <dbReference type="ChEBI" id="CHEBI:190135"/>
    </cofactor>
</comment>